<evidence type="ECO:0000313" key="3">
    <source>
        <dbReference type="Proteomes" id="UP000253908"/>
    </source>
</evidence>
<dbReference type="OrthoDB" id="9801841at2"/>
<gene>
    <name evidence="2" type="ORF">CUC15_11635</name>
</gene>
<dbReference type="Pfam" id="PF13672">
    <property type="entry name" value="PP2C_2"/>
    <property type="match status" value="1"/>
</dbReference>
<dbReference type="PROSITE" id="PS51746">
    <property type="entry name" value="PPM_2"/>
    <property type="match status" value="1"/>
</dbReference>
<dbReference type="Proteomes" id="UP000253908">
    <property type="component" value="Chromosome"/>
</dbReference>
<dbReference type="InterPro" id="IPR001932">
    <property type="entry name" value="PPM-type_phosphatase-like_dom"/>
</dbReference>
<dbReference type="SMART" id="SM00331">
    <property type="entry name" value="PP2C_SIG"/>
    <property type="match status" value="1"/>
</dbReference>
<keyword evidence="3" id="KW-1185">Reference proteome</keyword>
<name>A0A345PHQ3_9BACI</name>
<evidence type="ECO:0000259" key="1">
    <source>
        <dbReference type="PROSITE" id="PS51746"/>
    </source>
</evidence>
<dbReference type="Gene3D" id="3.60.40.10">
    <property type="entry name" value="PPM-type phosphatase domain"/>
    <property type="match status" value="1"/>
</dbReference>
<dbReference type="AlphaFoldDB" id="A0A345PHQ3"/>
<proteinExistence type="predicted"/>
<feature type="domain" description="PPM-type phosphatase" evidence="1">
    <location>
        <begin position="11"/>
        <end position="296"/>
    </location>
</feature>
<evidence type="ECO:0000313" key="2">
    <source>
        <dbReference type="EMBL" id="AXI09533.1"/>
    </source>
</evidence>
<reference evidence="3" key="1">
    <citation type="submission" date="2017-11" db="EMBL/GenBank/DDBJ databases">
        <authorList>
            <person name="Zhu W."/>
        </authorList>
    </citation>
    <scope>NUCLEOTIDE SEQUENCE [LARGE SCALE GENOMIC DNA]</scope>
    <source>
        <strain evidence="3">160</strain>
    </source>
</reference>
<protein>
    <recommendedName>
        <fullName evidence="1">PPM-type phosphatase domain-containing protein</fullName>
    </recommendedName>
</protein>
<sequence length="316" mass="36133">MESFIMNKNWQIGIASHQGTKKDKNEDSFFHHVSSDNHGNEIALFAVADGMGGYQLGDAASQIAISSIEKWWEKRRQKIVKRKNPLQQILTEGEKIIQQINKTIKATSNYTGKKMGTTLSLLVLNKGEYAVIHIGDSRVYRMKGWNYGLKQYFDQKVPHLVDSLNQIDEQQTEILESEPELMKLTEDHSWVGKQVENGQMSEEEARNHPKRNVLTQCLGIDSKVQPYISKGTYQSADLFLLCSDGFYTLFSDEEIKNMLINLEKEYSSLQAISDYLINFSNFSDAFDNVTLMLIRNRVSATQVKSKRTLLPFFKGI</sequence>
<dbReference type="KEGG" id="ocn:CUC15_11635"/>
<dbReference type="CDD" id="cd00143">
    <property type="entry name" value="PP2Cc"/>
    <property type="match status" value="1"/>
</dbReference>
<dbReference type="SMART" id="SM00332">
    <property type="entry name" value="PP2Cc"/>
    <property type="match status" value="1"/>
</dbReference>
<organism evidence="2 3">
    <name type="scientific">Oceanobacillus zhaokaii</name>
    <dbReference type="NCBI Taxonomy" id="2052660"/>
    <lineage>
        <taxon>Bacteria</taxon>
        <taxon>Bacillati</taxon>
        <taxon>Bacillota</taxon>
        <taxon>Bacilli</taxon>
        <taxon>Bacillales</taxon>
        <taxon>Bacillaceae</taxon>
        <taxon>Oceanobacillus</taxon>
    </lineage>
</organism>
<dbReference type="InterPro" id="IPR036457">
    <property type="entry name" value="PPM-type-like_dom_sf"/>
</dbReference>
<dbReference type="EMBL" id="CP024848">
    <property type="protein sequence ID" value="AXI09533.1"/>
    <property type="molecule type" value="Genomic_DNA"/>
</dbReference>
<dbReference type="SUPFAM" id="SSF81606">
    <property type="entry name" value="PP2C-like"/>
    <property type="match status" value="1"/>
</dbReference>
<accession>A0A345PHQ3</accession>